<organism evidence="1 2">
    <name type="scientific">Caenorhabditis elegans</name>
    <dbReference type="NCBI Taxonomy" id="6239"/>
    <lineage>
        <taxon>Eukaryota</taxon>
        <taxon>Metazoa</taxon>
        <taxon>Ecdysozoa</taxon>
        <taxon>Nematoda</taxon>
        <taxon>Chromadorea</taxon>
        <taxon>Rhabditida</taxon>
        <taxon>Rhabditina</taxon>
        <taxon>Rhabditomorpha</taxon>
        <taxon>Rhabditoidea</taxon>
        <taxon>Rhabditidae</taxon>
        <taxon>Peloderinae</taxon>
        <taxon>Caenorhabditis</taxon>
    </lineage>
</organism>
<dbReference type="AlphaFoldDB" id="Q95QA1"/>
<accession>Q95QA1</accession>
<dbReference type="UCSC" id="T19C3.7">
    <property type="organism name" value="c. elegans"/>
</dbReference>
<dbReference type="CTD" id="24104903"/>
<evidence type="ECO:0000313" key="2">
    <source>
        <dbReference type="Proteomes" id="UP000001940"/>
    </source>
</evidence>
<reference evidence="1 2" key="1">
    <citation type="journal article" date="1998" name="Science">
        <title>Genome sequence of the nematode C. elegans: a platform for investigating biology.</title>
        <authorList>
            <consortium name="The C. elegans sequencing consortium"/>
            <person name="Sulson J.E."/>
            <person name="Waterston R."/>
        </authorList>
    </citation>
    <scope>NUCLEOTIDE SEQUENCE [LARGE SCALE GENOMIC DNA]</scope>
    <source>
        <strain evidence="1 2">Bristol N2</strain>
    </source>
</reference>
<gene>
    <name evidence="1 3" type="primary">eakr-4</name>
    <name evidence="1" type="ORF">CELE_T19C3.7</name>
    <name evidence="3" type="ORF">T19C3.7</name>
</gene>
<name>Q95QA1_CAEEL</name>
<sequence length="251" mass="29165">MGQCLGTLCTVDSATDNISSVYQLAGPVAVKESPRIAERDPKVKISVNPEEENVERPCVLYSKSNEIIKKPDIFEEIYKRTPITLSNNGRIDVAELPAGQRVIEVENNEVRDKYKKTLYEIRRKCRELQNLGAEDEETGEIIDTLLILYKDFFLLTTWKIDKYAQLRKNAAVQAYNSLPKLRADPAEFRCHVEFQYRVANELWEHFKETYIHKYEACNWAERAKVKEWDLLDSQVQTPNVEWDYLGAHGYI</sequence>
<dbReference type="AGR" id="WB:WBGene00020565"/>
<dbReference type="Bgee" id="WBGene00020565">
    <property type="expression patterns" value="Expressed in pharyngeal muscle cell (C elegans) and 2 other cell types or tissues"/>
</dbReference>
<dbReference type="KEGG" id="cel:CELE_T19C3.7"/>
<dbReference type="InParanoid" id="Q95QA1"/>
<dbReference type="STRING" id="6239.T19C3.7.1"/>
<dbReference type="EMBL" id="BX284603">
    <property type="protein sequence ID" value="CCD73739.1"/>
    <property type="molecule type" value="Genomic_DNA"/>
</dbReference>
<keyword evidence="2" id="KW-1185">Reference proteome</keyword>
<protein>
    <submittedName>
        <fullName evidence="1">EAK-4 Related</fullName>
    </submittedName>
</protein>
<evidence type="ECO:0000313" key="3">
    <source>
        <dbReference type="WormBase" id="T19C3.7"/>
    </source>
</evidence>
<evidence type="ECO:0000313" key="1">
    <source>
        <dbReference type="EMBL" id="CCD73739.1"/>
    </source>
</evidence>
<dbReference type="Proteomes" id="UP000001940">
    <property type="component" value="Chromosome III"/>
</dbReference>
<dbReference type="HOGENOM" id="CLU_1107930_0_0_1"/>
<proteinExistence type="predicted"/>
<dbReference type="RefSeq" id="NP_001293644.1">
    <property type="nucleotide sequence ID" value="NM_001306715.1"/>
</dbReference>
<dbReference type="WormBase" id="T19C3.7">
    <property type="protein sequence ID" value="CE29055"/>
    <property type="gene ID" value="WBGene00020565"/>
    <property type="gene designation" value="eakr-4"/>
</dbReference>
<dbReference type="PaxDb" id="6239-T19C3.7"/>
<dbReference type="GeneID" id="24104903"/>